<dbReference type="RefSeq" id="XP_009172566.1">
    <property type="nucleotide sequence ID" value="XM_009174302.1"/>
</dbReference>
<sequence>MATRGRYNTVGPDRQDVSESPDINGQQDYGKSEGLPRRSLKTRNNKCSAVAPFRFLAAMILEVGVRAEKLPCCPSLDRDSRDAEVGFEPRVFLSVSWRHQSP</sequence>
<dbReference type="KEGG" id="ovi:T265_08488"/>
<dbReference type="Proteomes" id="UP000054324">
    <property type="component" value="Unassembled WGS sequence"/>
</dbReference>
<reference evidence="2 3" key="1">
    <citation type="submission" date="2013-11" db="EMBL/GenBank/DDBJ databases">
        <title>Opisthorchis viverrini - life in the bile duct.</title>
        <authorList>
            <person name="Young N.D."/>
            <person name="Nagarajan N."/>
            <person name="Lin S.J."/>
            <person name="Korhonen P.K."/>
            <person name="Jex A.R."/>
            <person name="Hall R.S."/>
            <person name="Safavi-Hemami H."/>
            <person name="Kaewkong W."/>
            <person name="Bertrand D."/>
            <person name="Gao S."/>
            <person name="Seet Q."/>
            <person name="Wongkham S."/>
            <person name="Teh B.T."/>
            <person name="Wongkham C."/>
            <person name="Intapan P.M."/>
            <person name="Maleewong W."/>
            <person name="Yang X."/>
            <person name="Hu M."/>
            <person name="Wang Z."/>
            <person name="Hofmann A."/>
            <person name="Sternberg P.W."/>
            <person name="Tan P."/>
            <person name="Wang J."/>
            <person name="Gasser R.B."/>
        </authorList>
    </citation>
    <scope>NUCLEOTIDE SEQUENCE [LARGE SCALE GENOMIC DNA]</scope>
</reference>
<organism evidence="2 3">
    <name type="scientific">Opisthorchis viverrini</name>
    <name type="common">Southeast Asian liver fluke</name>
    <dbReference type="NCBI Taxonomy" id="6198"/>
    <lineage>
        <taxon>Eukaryota</taxon>
        <taxon>Metazoa</taxon>
        <taxon>Spiralia</taxon>
        <taxon>Lophotrochozoa</taxon>
        <taxon>Platyhelminthes</taxon>
        <taxon>Trematoda</taxon>
        <taxon>Digenea</taxon>
        <taxon>Opisthorchiida</taxon>
        <taxon>Opisthorchiata</taxon>
        <taxon>Opisthorchiidae</taxon>
        <taxon>Opisthorchis</taxon>
    </lineage>
</organism>
<dbReference type="CTD" id="20322667"/>
<dbReference type="GeneID" id="20322667"/>
<proteinExistence type="predicted"/>
<protein>
    <submittedName>
        <fullName evidence="2">Uncharacterized protein</fullName>
    </submittedName>
</protein>
<evidence type="ECO:0000313" key="3">
    <source>
        <dbReference type="Proteomes" id="UP000054324"/>
    </source>
</evidence>
<dbReference type="AlphaFoldDB" id="A0A075A8A6"/>
<dbReference type="OrthoDB" id="247013at2759"/>
<evidence type="ECO:0000313" key="2">
    <source>
        <dbReference type="EMBL" id="KER23679.1"/>
    </source>
</evidence>
<gene>
    <name evidence="2" type="ORF">T265_08488</name>
</gene>
<feature type="region of interest" description="Disordered" evidence="1">
    <location>
        <begin position="1"/>
        <end position="41"/>
    </location>
</feature>
<dbReference type="EMBL" id="KL596840">
    <property type="protein sequence ID" value="KER23679.1"/>
    <property type="molecule type" value="Genomic_DNA"/>
</dbReference>
<keyword evidence="3" id="KW-1185">Reference proteome</keyword>
<evidence type="ECO:0000256" key="1">
    <source>
        <dbReference type="SAM" id="MobiDB-lite"/>
    </source>
</evidence>
<accession>A0A075A8A6</accession>
<name>A0A075A8A6_OPIVI</name>